<comment type="caution">
    <text evidence="2">The sequence shown here is derived from an EMBL/GenBank/DDBJ whole genome shotgun (WGS) entry which is preliminary data.</text>
</comment>
<sequence length="160" mass="18693">MRLLSFLDLSRHGYSVWGAVDALCILAYCAYNVVKNRFPYIYDYEELQDYWRHQYSVADWQFWIVPMIAMLWFLHLSMVVSCLFFSLRQRVVRYVVLAQVPLRLVALAASVLIIYGIKTTFDKIGFGFLLVIFITIEILRLRSVFKPQISRAAVSHVGTQ</sequence>
<evidence type="ECO:0000313" key="2">
    <source>
        <dbReference type="EMBL" id="KFE51469.1"/>
    </source>
</evidence>
<accession>A0A085V7Q6</accession>
<keyword evidence="1" id="KW-1133">Transmembrane helix</keyword>
<dbReference type="Proteomes" id="UP000028643">
    <property type="component" value="Unassembled WGS sequence"/>
</dbReference>
<keyword evidence="1" id="KW-0472">Membrane</keyword>
<reference evidence="2 3" key="1">
    <citation type="submission" date="2014-07" db="EMBL/GenBank/DDBJ databases">
        <title>Draft Genome Sequences of Environmental Pseudomonas syringae strains.</title>
        <authorList>
            <person name="Baltrus D.A."/>
            <person name="Berge O."/>
            <person name="Morris C."/>
        </authorList>
    </citation>
    <scope>NUCLEOTIDE SEQUENCE [LARGE SCALE GENOMIC DNA]</scope>
    <source>
        <strain evidence="2 3">CEB003</strain>
    </source>
</reference>
<dbReference type="PATRIC" id="fig|317.174.peg.2642"/>
<gene>
    <name evidence="2" type="ORF">IV02_12860</name>
</gene>
<keyword evidence="1" id="KW-0812">Transmembrane</keyword>
<proteinExistence type="predicted"/>
<protein>
    <submittedName>
        <fullName evidence="2">Uncharacterized protein</fullName>
    </submittedName>
</protein>
<feature type="transmembrane region" description="Helical" evidence="1">
    <location>
        <begin position="12"/>
        <end position="34"/>
    </location>
</feature>
<feature type="transmembrane region" description="Helical" evidence="1">
    <location>
        <begin position="60"/>
        <end position="87"/>
    </location>
</feature>
<feature type="transmembrane region" description="Helical" evidence="1">
    <location>
        <begin position="123"/>
        <end position="141"/>
    </location>
</feature>
<dbReference type="AlphaFoldDB" id="A0A085V7Q6"/>
<organism evidence="2 3">
    <name type="scientific">Pseudomonas syringae</name>
    <dbReference type="NCBI Taxonomy" id="317"/>
    <lineage>
        <taxon>Bacteria</taxon>
        <taxon>Pseudomonadati</taxon>
        <taxon>Pseudomonadota</taxon>
        <taxon>Gammaproteobacteria</taxon>
        <taxon>Pseudomonadales</taxon>
        <taxon>Pseudomonadaceae</taxon>
        <taxon>Pseudomonas</taxon>
    </lineage>
</organism>
<dbReference type="EMBL" id="JPQT01000104">
    <property type="protein sequence ID" value="KFE51469.1"/>
    <property type="molecule type" value="Genomic_DNA"/>
</dbReference>
<name>A0A085V7Q6_PSESX</name>
<evidence type="ECO:0000313" key="3">
    <source>
        <dbReference type="Proteomes" id="UP000028643"/>
    </source>
</evidence>
<evidence type="ECO:0000256" key="1">
    <source>
        <dbReference type="SAM" id="Phobius"/>
    </source>
</evidence>
<feature type="transmembrane region" description="Helical" evidence="1">
    <location>
        <begin position="94"/>
        <end position="117"/>
    </location>
</feature>